<evidence type="ECO:0000313" key="2">
    <source>
        <dbReference type="Proteomes" id="UP001043456"/>
    </source>
</evidence>
<accession>A0A9P3EPC4</accession>
<organism evidence="1 2">
    <name type="scientific">Aspergillus pseudoviridinutans</name>
    <dbReference type="NCBI Taxonomy" id="1517512"/>
    <lineage>
        <taxon>Eukaryota</taxon>
        <taxon>Fungi</taxon>
        <taxon>Dikarya</taxon>
        <taxon>Ascomycota</taxon>
        <taxon>Pezizomycotina</taxon>
        <taxon>Eurotiomycetes</taxon>
        <taxon>Eurotiomycetidae</taxon>
        <taxon>Eurotiales</taxon>
        <taxon>Aspergillaceae</taxon>
        <taxon>Aspergillus</taxon>
        <taxon>Aspergillus subgen. Fumigati</taxon>
    </lineage>
</organism>
<reference evidence="1 2" key="1">
    <citation type="submission" date="2018-10" db="EMBL/GenBank/DDBJ databases">
        <title>Pan-genome distribution and transcriptional activeness of fungal secondary metabolism genes in Aspergillus section Fumigati.</title>
        <authorList>
            <person name="Takahashi H."/>
            <person name="Umemura M."/>
            <person name="Ninomiya A."/>
            <person name="Kusuya Y."/>
            <person name="Urayama S."/>
            <person name="Shimizu M."/>
            <person name="Watanabe A."/>
            <person name="Kamei K."/>
            <person name="Yaguchi T."/>
            <person name="Hagiwara D."/>
        </authorList>
    </citation>
    <scope>NUCLEOTIDE SEQUENCE [LARGE SCALE GENOMIC DNA]</scope>
    <source>
        <strain evidence="1 2">IFM 55266</strain>
    </source>
</reference>
<proteinExistence type="predicted"/>
<name>A0A9P3EPC4_9EURO</name>
<gene>
    <name evidence="1" type="ORF">Asppvi_001140</name>
</gene>
<dbReference type="AlphaFoldDB" id="A0A9P3EPC4"/>
<dbReference type="OrthoDB" id="2104739at2759"/>
<sequence length="83" mass="9435">MYPRHQTSFDQYYKKIVTFTKQSDSELPSRALLETHAAIAEILHASGQGEQIDELLYDWDTLRCLASDGSTDLQSLLSLVHVH</sequence>
<keyword evidence="2" id="KW-1185">Reference proteome</keyword>
<dbReference type="RefSeq" id="XP_043153378.1">
    <property type="nucleotide sequence ID" value="XM_043297443.1"/>
</dbReference>
<dbReference type="EMBL" id="BHVY01000001">
    <property type="protein sequence ID" value="GIJ82631.1"/>
    <property type="molecule type" value="Genomic_DNA"/>
</dbReference>
<dbReference type="Proteomes" id="UP001043456">
    <property type="component" value="Unassembled WGS sequence"/>
</dbReference>
<dbReference type="GeneID" id="66999753"/>
<evidence type="ECO:0000313" key="1">
    <source>
        <dbReference type="EMBL" id="GIJ82631.1"/>
    </source>
</evidence>
<protein>
    <submittedName>
        <fullName evidence="1">Uncharacterized protein</fullName>
    </submittedName>
</protein>
<comment type="caution">
    <text evidence="1">The sequence shown here is derived from an EMBL/GenBank/DDBJ whole genome shotgun (WGS) entry which is preliminary data.</text>
</comment>